<comment type="caution">
    <text evidence="2">The sequence shown here is derived from an EMBL/GenBank/DDBJ whole genome shotgun (WGS) entry which is preliminary data.</text>
</comment>
<accession>A0A023D1S7</accession>
<dbReference type="GO" id="GO:0030170">
    <property type="term" value="F:pyridoxal phosphate binding"/>
    <property type="evidence" value="ECO:0007669"/>
    <property type="project" value="InterPro"/>
</dbReference>
<gene>
    <name evidence="2" type="ORF">Amme_013_061</name>
</gene>
<dbReference type="InterPro" id="IPR011037">
    <property type="entry name" value="Pyrv_Knase-like_insert_dom_sf"/>
</dbReference>
<dbReference type="InterPro" id="IPR005302">
    <property type="entry name" value="MoCF_Sase_C"/>
</dbReference>
<organism evidence="2 3">
    <name type="scientific">Acidomonas methanolica NBRC 104435</name>
    <dbReference type="NCBI Taxonomy" id="1231351"/>
    <lineage>
        <taxon>Bacteria</taxon>
        <taxon>Pseudomonadati</taxon>
        <taxon>Pseudomonadota</taxon>
        <taxon>Alphaproteobacteria</taxon>
        <taxon>Acetobacterales</taxon>
        <taxon>Acetobacteraceae</taxon>
        <taxon>Acidomonas</taxon>
    </lineage>
</organism>
<dbReference type="Gene3D" id="2.40.33.20">
    <property type="entry name" value="PK beta-barrel domain-like"/>
    <property type="match status" value="1"/>
</dbReference>
<evidence type="ECO:0000259" key="1">
    <source>
        <dbReference type="PROSITE" id="PS51340"/>
    </source>
</evidence>
<dbReference type="GO" id="GO:0003824">
    <property type="term" value="F:catalytic activity"/>
    <property type="evidence" value="ECO:0007669"/>
    <property type="project" value="InterPro"/>
</dbReference>
<dbReference type="Proteomes" id="UP000019760">
    <property type="component" value="Unassembled WGS sequence"/>
</dbReference>
<dbReference type="EMBL" id="BAND01000013">
    <property type="protein sequence ID" value="GAJ28097.1"/>
    <property type="molecule type" value="Genomic_DNA"/>
</dbReference>
<dbReference type="Pfam" id="PF03473">
    <property type="entry name" value="MOSC"/>
    <property type="match status" value="1"/>
</dbReference>
<dbReference type="GO" id="GO:0030151">
    <property type="term" value="F:molybdenum ion binding"/>
    <property type="evidence" value="ECO:0007669"/>
    <property type="project" value="InterPro"/>
</dbReference>
<proteinExistence type="predicted"/>
<evidence type="ECO:0000313" key="2">
    <source>
        <dbReference type="EMBL" id="GAJ28097.1"/>
    </source>
</evidence>
<dbReference type="PROSITE" id="PS51340">
    <property type="entry name" value="MOSC"/>
    <property type="match status" value="1"/>
</dbReference>
<dbReference type="PANTHER" id="PTHR30212:SF2">
    <property type="entry name" value="PROTEIN YIIM"/>
    <property type="match status" value="1"/>
</dbReference>
<dbReference type="RefSeq" id="WP_042056342.1">
    <property type="nucleotide sequence ID" value="NZ_BAND01000013.1"/>
</dbReference>
<protein>
    <submittedName>
        <fullName evidence="2">Molybdenum cofactor sulphurase</fullName>
    </submittedName>
</protein>
<sequence length="219" mass="24114">MTLSAIIGHVFAGGIGALPREGQPSGIYKRLIVTPVVIGPEGLEGDQQADRRVHGGTEKAVHHYPVEHYAVLAAQFPETAAALHPGAMGENFSTSGLTERNVHIGDVFAAGSALLQVSQPRTPCWKINHRFDEDAMARFFLHARITGWYYRVLAPGLVRPGDRISLVERHTDRFSIDSFWRLQHAETPSVAEMEALAAVPGLAPDWVRRLGERAAWLKR</sequence>
<dbReference type="InterPro" id="IPR052353">
    <property type="entry name" value="Benzoxazolinone_Detox_Enz"/>
</dbReference>
<name>A0A023D1S7_ACIMT</name>
<evidence type="ECO:0000313" key="3">
    <source>
        <dbReference type="Proteomes" id="UP000019760"/>
    </source>
</evidence>
<keyword evidence="3" id="KW-1185">Reference proteome</keyword>
<dbReference type="AlphaFoldDB" id="A0A023D1S7"/>
<feature type="domain" description="MOSC" evidence="1">
    <location>
        <begin position="30"/>
        <end position="167"/>
    </location>
</feature>
<reference evidence="3" key="1">
    <citation type="journal article" date="2014" name="FEMS Microbiol. Lett.">
        <title>Draft Genomic DNA Sequence of the Facultatively Methylotrophic Bacterium Acidomonas methanolica type strain MB58.</title>
        <authorList>
            <person name="Higashiura N."/>
            <person name="Hadano H."/>
            <person name="Hirakawa H."/>
            <person name="Matsutani M."/>
            <person name="Takabe S."/>
            <person name="Matsushita K."/>
            <person name="Azuma Y."/>
        </authorList>
    </citation>
    <scope>NUCLEOTIDE SEQUENCE [LARGE SCALE GENOMIC DNA]</scope>
    <source>
        <strain evidence="3">MB58</strain>
    </source>
</reference>
<dbReference type="SUPFAM" id="SSF50800">
    <property type="entry name" value="PK beta-barrel domain-like"/>
    <property type="match status" value="1"/>
</dbReference>
<reference evidence="2 3" key="2">
    <citation type="journal article" date="2014" name="FEMS Microbiol. Lett.">
        <title>Draft genomic DNA sequence of the facultatively methylotrophic bacterium Acidomonas methanolica type strain MB58.</title>
        <authorList>
            <person name="Higashiura N."/>
            <person name="Hadano H."/>
            <person name="Hirakawa H."/>
            <person name="Matsutani M."/>
            <person name="Takabe S."/>
            <person name="Matsushita K."/>
            <person name="Azuma Y."/>
        </authorList>
    </citation>
    <scope>NUCLEOTIDE SEQUENCE [LARGE SCALE GENOMIC DNA]</scope>
    <source>
        <strain evidence="2 3">MB58</strain>
    </source>
</reference>
<dbReference type="OrthoDB" id="9786134at2"/>
<dbReference type="PANTHER" id="PTHR30212">
    <property type="entry name" value="PROTEIN YIIM"/>
    <property type="match status" value="1"/>
</dbReference>